<dbReference type="SUPFAM" id="SSF52540">
    <property type="entry name" value="P-loop containing nucleoside triphosphate hydrolases"/>
    <property type="match status" value="1"/>
</dbReference>
<keyword evidence="3 4" id="KW-0342">GTP-binding</keyword>
<feature type="binding site" evidence="4">
    <location>
        <begin position="19"/>
        <end position="26"/>
    </location>
    <ligand>
        <name>ATP</name>
        <dbReference type="ChEBI" id="CHEBI:30616"/>
    </ligand>
</feature>
<dbReference type="Proteomes" id="UP001060336">
    <property type="component" value="Chromosome"/>
</dbReference>
<evidence type="ECO:0000259" key="6">
    <source>
        <dbReference type="Pfam" id="PF22740"/>
    </source>
</evidence>
<reference evidence="7" key="1">
    <citation type="submission" date="2022-08" db="EMBL/GenBank/DDBJ databases">
        <title>Nisaea acidiphila sp. nov., isolated from a marine algal debris and emended description of the genus Nisaea Urios et al. 2008.</title>
        <authorList>
            <person name="Kwon K."/>
        </authorList>
    </citation>
    <scope>NUCLEOTIDE SEQUENCE</scope>
    <source>
        <strain evidence="7">MEBiC11861</strain>
    </source>
</reference>
<protein>
    <submittedName>
        <fullName evidence="7">RNase adapter RapZ</fullName>
    </submittedName>
</protein>
<feature type="domain" description="RapZ-like N-terminal" evidence="5">
    <location>
        <begin position="12"/>
        <end position="166"/>
    </location>
</feature>
<name>A0A9J7AVN1_9PROT</name>
<evidence type="ECO:0000313" key="7">
    <source>
        <dbReference type="EMBL" id="UUX51827.1"/>
    </source>
</evidence>
<keyword evidence="2 4" id="KW-0067">ATP-binding</keyword>
<proteinExistence type="inferred from homology"/>
<dbReference type="AlphaFoldDB" id="A0A9J7AVN1"/>
<evidence type="ECO:0000259" key="5">
    <source>
        <dbReference type="Pfam" id="PF03668"/>
    </source>
</evidence>
<evidence type="ECO:0000256" key="3">
    <source>
        <dbReference type="ARBA" id="ARBA00023134"/>
    </source>
</evidence>
<dbReference type="NCBIfam" id="NF003828">
    <property type="entry name" value="PRK05416.1"/>
    <property type="match status" value="1"/>
</dbReference>
<dbReference type="GO" id="GO:0005524">
    <property type="term" value="F:ATP binding"/>
    <property type="evidence" value="ECO:0007669"/>
    <property type="project" value="UniProtKB-UniRule"/>
</dbReference>
<dbReference type="InterPro" id="IPR053930">
    <property type="entry name" value="RapZ-like_N"/>
</dbReference>
<dbReference type="PANTHER" id="PTHR30448:SF0">
    <property type="entry name" value="RNASE ADAPTER PROTEIN RAPZ"/>
    <property type="match status" value="1"/>
</dbReference>
<evidence type="ECO:0000256" key="1">
    <source>
        <dbReference type="ARBA" id="ARBA00022741"/>
    </source>
</evidence>
<accession>A0A9J7AVN1</accession>
<evidence type="ECO:0000256" key="2">
    <source>
        <dbReference type="ARBA" id="ARBA00022840"/>
    </source>
</evidence>
<keyword evidence="1 4" id="KW-0547">Nucleotide-binding</keyword>
<dbReference type="PIRSF" id="PIRSF005052">
    <property type="entry name" value="P-loopkin"/>
    <property type="match status" value="1"/>
</dbReference>
<feature type="domain" description="RapZ C-terminal" evidence="6">
    <location>
        <begin position="174"/>
        <end position="293"/>
    </location>
</feature>
<dbReference type="KEGG" id="naci:NUH88_09010"/>
<dbReference type="Gene3D" id="3.40.50.300">
    <property type="entry name" value="P-loop containing nucleotide triphosphate hydrolases"/>
    <property type="match status" value="1"/>
</dbReference>
<dbReference type="RefSeq" id="WP_257771538.1">
    <property type="nucleotide sequence ID" value="NZ_CP102480.1"/>
</dbReference>
<dbReference type="Pfam" id="PF22740">
    <property type="entry name" value="PapZ_C"/>
    <property type="match status" value="1"/>
</dbReference>
<evidence type="ECO:0000256" key="4">
    <source>
        <dbReference type="HAMAP-Rule" id="MF_00636"/>
    </source>
</evidence>
<feature type="binding site" evidence="4">
    <location>
        <begin position="69"/>
        <end position="72"/>
    </location>
    <ligand>
        <name>GTP</name>
        <dbReference type="ChEBI" id="CHEBI:37565"/>
    </ligand>
</feature>
<dbReference type="Pfam" id="PF03668">
    <property type="entry name" value="RapZ-like_N"/>
    <property type="match status" value="1"/>
</dbReference>
<evidence type="ECO:0000313" key="8">
    <source>
        <dbReference type="Proteomes" id="UP001060336"/>
    </source>
</evidence>
<dbReference type="EMBL" id="CP102480">
    <property type="protein sequence ID" value="UUX51827.1"/>
    <property type="molecule type" value="Genomic_DNA"/>
</dbReference>
<sequence>MQNPAASEGRPIRVVLVTGLSGAGRTTSLKALEDAEFEAVDNLPLSLLPALLAPRPGDANGHRIAIGIDTRTRDFTPQRLTAELEALRNRSDIALTLVFLDCDTDVLIRRFTETRRRHPLAMDRPVADGIRTERGMLAPLREQADVTIDTSRLSTADFKRVFSEQLGFSEGGELTVTVTSFSFRRGLPREADMVFDVRFLRNPHYDEALRPLDGRDAAVADYVAEDPDFAAFYDRLVGFLTPLMPRFRAEGKSYVTIAIGCTGGRHRSVFVAERVARELKAGGLAVTLLHRDVDRSGQD</sequence>
<gene>
    <name evidence="7" type="primary">rapZ</name>
    <name evidence="7" type="ORF">NUH88_09010</name>
</gene>
<dbReference type="GO" id="GO:0005525">
    <property type="term" value="F:GTP binding"/>
    <property type="evidence" value="ECO:0007669"/>
    <property type="project" value="UniProtKB-UniRule"/>
</dbReference>
<keyword evidence="8" id="KW-1185">Reference proteome</keyword>
<dbReference type="PANTHER" id="PTHR30448">
    <property type="entry name" value="RNASE ADAPTER PROTEIN RAPZ"/>
    <property type="match status" value="1"/>
</dbReference>
<dbReference type="InterPro" id="IPR053931">
    <property type="entry name" value="RapZ_C"/>
</dbReference>
<dbReference type="HAMAP" id="MF_00636">
    <property type="entry name" value="RapZ_like"/>
    <property type="match status" value="1"/>
</dbReference>
<dbReference type="InterPro" id="IPR005337">
    <property type="entry name" value="RapZ-like"/>
</dbReference>
<dbReference type="InterPro" id="IPR027417">
    <property type="entry name" value="P-loop_NTPase"/>
</dbReference>
<organism evidence="7 8">
    <name type="scientific">Nisaea acidiphila</name>
    <dbReference type="NCBI Taxonomy" id="1862145"/>
    <lineage>
        <taxon>Bacteria</taxon>
        <taxon>Pseudomonadati</taxon>
        <taxon>Pseudomonadota</taxon>
        <taxon>Alphaproteobacteria</taxon>
        <taxon>Rhodospirillales</taxon>
        <taxon>Thalassobaculaceae</taxon>
        <taxon>Nisaea</taxon>
    </lineage>
</organism>